<dbReference type="PROSITE" id="PS50206">
    <property type="entry name" value="RHODANESE_3"/>
    <property type="match status" value="1"/>
</dbReference>
<dbReference type="PANTHER" id="PTHR44086:SF10">
    <property type="entry name" value="THIOSULFATE SULFURTRANSFERASE_RHODANESE-LIKE DOMAIN-CONTAINING PROTEIN 3"/>
    <property type="match status" value="1"/>
</dbReference>
<evidence type="ECO:0000313" key="2">
    <source>
        <dbReference type="EMBL" id="BDG09345.1"/>
    </source>
</evidence>
<reference evidence="3" key="1">
    <citation type="journal article" date="2022" name="Int. J. Syst. Evol. Microbiol.">
        <title>Anaeromyxobacter oryzae sp. nov., Anaeromyxobacter diazotrophicus sp. nov. and Anaeromyxobacter paludicola sp. nov., isolated from paddy soils.</title>
        <authorList>
            <person name="Itoh H."/>
            <person name="Xu Z."/>
            <person name="Mise K."/>
            <person name="Masuda Y."/>
            <person name="Ushijima N."/>
            <person name="Hayakawa C."/>
            <person name="Shiratori Y."/>
            <person name="Senoo K."/>
        </authorList>
    </citation>
    <scope>NUCLEOTIDE SEQUENCE [LARGE SCALE GENOMIC DNA]</scope>
    <source>
        <strain evidence="3">Red630</strain>
    </source>
</reference>
<evidence type="ECO:0000313" key="3">
    <source>
        <dbReference type="Proteomes" id="UP001162734"/>
    </source>
</evidence>
<organism evidence="2 3">
    <name type="scientific">Anaeromyxobacter paludicola</name>
    <dbReference type="NCBI Taxonomy" id="2918171"/>
    <lineage>
        <taxon>Bacteria</taxon>
        <taxon>Pseudomonadati</taxon>
        <taxon>Myxococcota</taxon>
        <taxon>Myxococcia</taxon>
        <taxon>Myxococcales</taxon>
        <taxon>Cystobacterineae</taxon>
        <taxon>Anaeromyxobacteraceae</taxon>
        <taxon>Anaeromyxobacter</taxon>
    </lineage>
</organism>
<dbReference type="SMART" id="SM00450">
    <property type="entry name" value="RHOD"/>
    <property type="match status" value="1"/>
</dbReference>
<dbReference type="SUPFAM" id="SSF52821">
    <property type="entry name" value="Rhodanese/Cell cycle control phosphatase"/>
    <property type="match status" value="1"/>
</dbReference>
<feature type="domain" description="Rhodanese" evidence="1">
    <location>
        <begin position="16"/>
        <end position="104"/>
    </location>
</feature>
<evidence type="ECO:0000259" key="1">
    <source>
        <dbReference type="PROSITE" id="PS50206"/>
    </source>
</evidence>
<dbReference type="CDD" id="cd00158">
    <property type="entry name" value="RHOD"/>
    <property type="match status" value="1"/>
</dbReference>
<proteinExistence type="predicted"/>
<dbReference type="RefSeq" id="WP_248341493.1">
    <property type="nucleotide sequence ID" value="NZ_AP025592.1"/>
</dbReference>
<dbReference type="InterPro" id="IPR036873">
    <property type="entry name" value="Rhodanese-like_dom_sf"/>
</dbReference>
<sequence length="105" mass="11170">MPVTRLGPCEACHLLARGEVDLVDVRELREWLGGRIPGARLVPLGRLVADPRAHCHRDGILFVCAHGVRSLEAAAVAEGAGFSQVYSLDGGLAAWTAEGFPVERG</sequence>
<dbReference type="PANTHER" id="PTHR44086">
    <property type="entry name" value="THIOSULFATE SULFURTRANSFERASE RDL2, MITOCHONDRIAL-RELATED"/>
    <property type="match status" value="1"/>
</dbReference>
<dbReference type="InterPro" id="IPR001763">
    <property type="entry name" value="Rhodanese-like_dom"/>
</dbReference>
<protein>
    <submittedName>
        <fullName evidence="2">Sulfurtransferase</fullName>
    </submittedName>
</protein>
<dbReference type="Pfam" id="PF00581">
    <property type="entry name" value="Rhodanese"/>
    <property type="match status" value="1"/>
</dbReference>
<keyword evidence="3" id="KW-1185">Reference proteome</keyword>
<accession>A0ABM7XBV9</accession>
<gene>
    <name evidence="2" type="ORF">AMPC_24580</name>
</gene>
<dbReference type="EMBL" id="AP025592">
    <property type="protein sequence ID" value="BDG09345.1"/>
    <property type="molecule type" value="Genomic_DNA"/>
</dbReference>
<dbReference type="Gene3D" id="3.40.250.10">
    <property type="entry name" value="Rhodanese-like domain"/>
    <property type="match status" value="1"/>
</dbReference>
<name>A0ABM7XBV9_9BACT</name>
<dbReference type="Proteomes" id="UP001162734">
    <property type="component" value="Chromosome"/>
</dbReference>